<evidence type="ECO:0000313" key="3">
    <source>
        <dbReference type="EMBL" id="KAJ5600041.1"/>
    </source>
</evidence>
<evidence type="ECO:0000313" key="4">
    <source>
        <dbReference type="Proteomes" id="UP001216150"/>
    </source>
</evidence>
<dbReference type="Pfam" id="PF02358">
    <property type="entry name" value="Trehalose_PPase"/>
    <property type="match status" value="1"/>
</dbReference>
<comment type="similarity">
    <text evidence="1">In the N-terminal section; belongs to the glycosyltransferase 20 family.</text>
</comment>
<dbReference type="GO" id="GO:0003825">
    <property type="term" value="F:alpha,alpha-trehalose-phosphate synthase (UDP-forming) activity"/>
    <property type="evidence" value="ECO:0007669"/>
    <property type="project" value="TreeGrafter"/>
</dbReference>
<evidence type="ECO:0000256" key="1">
    <source>
        <dbReference type="ARBA" id="ARBA00005409"/>
    </source>
</evidence>
<name>A0AAD6E410_9EURO</name>
<dbReference type="Proteomes" id="UP001216150">
    <property type="component" value="Unassembled WGS sequence"/>
</dbReference>
<protein>
    <recommendedName>
        <fullName evidence="5">Trehalose-phosphatase</fullName>
    </recommendedName>
</protein>
<comment type="similarity">
    <text evidence="2">In the C-terminal section; belongs to the trehalose phosphatase family.</text>
</comment>
<dbReference type="InterPro" id="IPR023214">
    <property type="entry name" value="HAD_sf"/>
</dbReference>
<comment type="caution">
    <text evidence="3">The sequence shown here is derived from an EMBL/GenBank/DDBJ whole genome shotgun (WGS) entry which is preliminary data.</text>
</comment>
<dbReference type="InterPro" id="IPR001830">
    <property type="entry name" value="Glyco_trans_20"/>
</dbReference>
<evidence type="ECO:0008006" key="5">
    <source>
        <dbReference type="Google" id="ProtNLM"/>
    </source>
</evidence>
<dbReference type="InterPro" id="IPR036412">
    <property type="entry name" value="HAD-like_sf"/>
</dbReference>
<dbReference type="NCBIfam" id="TIGR01484">
    <property type="entry name" value="HAD-SF-IIB"/>
    <property type="match status" value="1"/>
</dbReference>
<dbReference type="InterPro" id="IPR003337">
    <property type="entry name" value="Trehalose_PPase"/>
</dbReference>
<keyword evidence="4" id="KW-1185">Reference proteome</keyword>
<dbReference type="PANTHER" id="PTHR10788">
    <property type="entry name" value="TREHALOSE-6-PHOSPHATE SYNTHASE"/>
    <property type="match status" value="1"/>
</dbReference>
<dbReference type="GO" id="GO:0005946">
    <property type="term" value="C:alpha,alpha-trehalose-phosphate synthase complex (UDP-forming)"/>
    <property type="evidence" value="ECO:0007669"/>
    <property type="project" value="TreeGrafter"/>
</dbReference>
<dbReference type="Gene3D" id="3.40.50.1000">
    <property type="entry name" value="HAD superfamily/HAD-like"/>
    <property type="match status" value="2"/>
</dbReference>
<dbReference type="GO" id="GO:0005829">
    <property type="term" value="C:cytosol"/>
    <property type="evidence" value="ECO:0007669"/>
    <property type="project" value="TreeGrafter"/>
</dbReference>
<reference evidence="3 4" key="1">
    <citation type="journal article" date="2023" name="IMA Fungus">
        <title>Comparative genomic study of the Penicillium genus elucidates a diverse pangenome and 15 lateral gene transfer events.</title>
        <authorList>
            <person name="Petersen C."/>
            <person name="Sorensen T."/>
            <person name="Nielsen M.R."/>
            <person name="Sondergaard T.E."/>
            <person name="Sorensen J.L."/>
            <person name="Fitzpatrick D.A."/>
            <person name="Frisvad J.C."/>
            <person name="Nielsen K.L."/>
        </authorList>
    </citation>
    <scope>NUCLEOTIDE SEQUENCE [LARGE SCALE GENOMIC DNA]</scope>
    <source>
        <strain evidence="3 4">IBT 29057</strain>
    </source>
</reference>
<evidence type="ECO:0000256" key="2">
    <source>
        <dbReference type="ARBA" id="ARBA00006330"/>
    </source>
</evidence>
<dbReference type="SUPFAM" id="SSF56784">
    <property type="entry name" value="HAD-like"/>
    <property type="match status" value="1"/>
</dbReference>
<proteinExistence type="inferred from homology"/>
<organism evidence="3 4">
    <name type="scientific">Penicillium hetheringtonii</name>
    <dbReference type="NCBI Taxonomy" id="911720"/>
    <lineage>
        <taxon>Eukaryota</taxon>
        <taxon>Fungi</taxon>
        <taxon>Dikarya</taxon>
        <taxon>Ascomycota</taxon>
        <taxon>Pezizomycotina</taxon>
        <taxon>Eurotiomycetes</taxon>
        <taxon>Eurotiomycetidae</taxon>
        <taxon>Eurotiales</taxon>
        <taxon>Aspergillaceae</taxon>
        <taxon>Penicillium</taxon>
    </lineage>
</organism>
<dbReference type="AlphaFoldDB" id="A0AAD6E410"/>
<dbReference type="GO" id="GO:0005992">
    <property type="term" value="P:trehalose biosynthetic process"/>
    <property type="evidence" value="ECO:0007669"/>
    <property type="project" value="InterPro"/>
</dbReference>
<accession>A0AAD6E410</accession>
<sequence>MIVDYEGTLASWGSPRSIILTTPQRAITTLTELTDDPANIVYVMSSRMPEEMERLFRQVNHLGLIAENGCFVRKPDSDEWSNLADKNRIQKWKEAVSPILAYFKVRSEGSWIEERHCSLVFHHGSAEDPLSAGRLAAECADHINDACAGHGVHAIPVEGALIVETSSTNKASAAATVWKWSLEAAKQSEELSRPDFLLVIGDNREDEPVFKWANKLEDAKGVDYTMTVTLGSQSTEARATLTQGVTGVLSCLQQLAAPAETKTAA</sequence>
<dbReference type="InterPro" id="IPR006379">
    <property type="entry name" value="HAD-SF_hydro_IIB"/>
</dbReference>
<gene>
    <name evidence="3" type="ORF">N7450_001108</name>
</gene>
<dbReference type="EMBL" id="JAQJAC010000001">
    <property type="protein sequence ID" value="KAJ5600041.1"/>
    <property type="molecule type" value="Genomic_DNA"/>
</dbReference>
<dbReference type="PANTHER" id="PTHR10788:SF15">
    <property type="entry name" value="TREHALOSE SYNTHASE COMPLEX REGULATORY SUBUNIT TPS3-RELATED"/>
    <property type="match status" value="1"/>
</dbReference>
<dbReference type="GO" id="GO:0004805">
    <property type="term" value="F:trehalose-phosphatase activity"/>
    <property type="evidence" value="ECO:0007669"/>
    <property type="project" value="TreeGrafter"/>
</dbReference>